<feature type="compositionally biased region" description="Low complexity" evidence="1">
    <location>
        <begin position="1"/>
        <end position="34"/>
    </location>
</feature>
<evidence type="ECO:0000313" key="2">
    <source>
        <dbReference type="Proteomes" id="UP000095281"/>
    </source>
</evidence>
<dbReference type="WBParaSite" id="MhA1_Contig1356.frz3.gene9">
    <property type="protein sequence ID" value="MhA1_Contig1356.frz3.gene9"/>
    <property type="gene ID" value="MhA1_Contig1356.frz3.gene9"/>
</dbReference>
<sequence>MSSVITTSETTTSLFSTPTTTPLTSNSSSSTLQKSKQKSLGKRLWVVGRGNNRQKTRLFLLDENGCQRKYSSEDAAMQRLWRPNSIAVGENKSKEIIEEEKTQEDEDEDLLWLRNQKIPKRYEETMPKDNYNLKRPTIEFAPVKAESENNESIDENENNNKLNNKQQNNLLNILLSTTAKPTTKIIKYTTINNNEDSSLQEELNEIINSVERSGEINNLKRPFENNKNNINNKNQHFSSLYEEEEIRPVEIPFEPLPLPISEIPIWKRPPPGEDFNNFNLPPPPPPPLPIKFSLQANVKSTSHILPEIS</sequence>
<proteinExistence type="predicted"/>
<dbReference type="Proteomes" id="UP000095281">
    <property type="component" value="Unplaced"/>
</dbReference>
<evidence type="ECO:0000256" key="1">
    <source>
        <dbReference type="SAM" id="MobiDB-lite"/>
    </source>
</evidence>
<dbReference type="AlphaFoldDB" id="A0A1I8B3P5"/>
<protein>
    <submittedName>
        <fullName evidence="3">Uncharacterized protein</fullName>
    </submittedName>
</protein>
<evidence type="ECO:0000313" key="3">
    <source>
        <dbReference type="WBParaSite" id="MhA1_Contig1356.frz3.gene9"/>
    </source>
</evidence>
<organism evidence="2 3">
    <name type="scientific">Meloidogyne hapla</name>
    <name type="common">Root-knot nematode worm</name>
    <dbReference type="NCBI Taxonomy" id="6305"/>
    <lineage>
        <taxon>Eukaryota</taxon>
        <taxon>Metazoa</taxon>
        <taxon>Ecdysozoa</taxon>
        <taxon>Nematoda</taxon>
        <taxon>Chromadorea</taxon>
        <taxon>Rhabditida</taxon>
        <taxon>Tylenchina</taxon>
        <taxon>Tylenchomorpha</taxon>
        <taxon>Tylenchoidea</taxon>
        <taxon>Meloidogynidae</taxon>
        <taxon>Meloidogyninae</taxon>
        <taxon>Meloidogyne</taxon>
    </lineage>
</organism>
<reference evidence="3" key="1">
    <citation type="submission" date="2016-11" db="UniProtKB">
        <authorList>
            <consortium name="WormBaseParasite"/>
        </authorList>
    </citation>
    <scope>IDENTIFICATION</scope>
</reference>
<feature type="region of interest" description="Disordered" evidence="1">
    <location>
        <begin position="1"/>
        <end position="36"/>
    </location>
</feature>
<accession>A0A1I8B3P5</accession>
<name>A0A1I8B3P5_MELHA</name>
<keyword evidence="2" id="KW-1185">Reference proteome</keyword>